<evidence type="ECO:0000313" key="1">
    <source>
        <dbReference type="EMBL" id="GMN58704.1"/>
    </source>
</evidence>
<keyword evidence="2" id="KW-1185">Reference proteome</keyword>
<name>A0AA88DNN1_FICCA</name>
<accession>A0AA88DNN1</accession>
<reference evidence="1" key="1">
    <citation type="submission" date="2023-07" db="EMBL/GenBank/DDBJ databases">
        <title>draft genome sequence of fig (Ficus carica).</title>
        <authorList>
            <person name="Takahashi T."/>
            <person name="Nishimura K."/>
        </authorList>
    </citation>
    <scope>NUCLEOTIDE SEQUENCE</scope>
</reference>
<dbReference type="EMBL" id="BTGU01000080">
    <property type="protein sequence ID" value="GMN58704.1"/>
    <property type="molecule type" value="Genomic_DNA"/>
</dbReference>
<protein>
    <submittedName>
        <fullName evidence="1">Uncharacterized protein</fullName>
    </submittedName>
</protein>
<organism evidence="1 2">
    <name type="scientific">Ficus carica</name>
    <name type="common">Common fig</name>
    <dbReference type="NCBI Taxonomy" id="3494"/>
    <lineage>
        <taxon>Eukaryota</taxon>
        <taxon>Viridiplantae</taxon>
        <taxon>Streptophyta</taxon>
        <taxon>Embryophyta</taxon>
        <taxon>Tracheophyta</taxon>
        <taxon>Spermatophyta</taxon>
        <taxon>Magnoliopsida</taxon>
        <taxon>eudicotyledons</taxon>
        <taxon>Gunneridae</taxon>
        <taxon>Pentapetalae</taxon>
        <taxon>rosids</taxon>
        <taxon>fabids</taxon>
        <taxon>Rosales</taxon>
        <taxon>Moraceae</taxon>
        <taxon>Ficeae</taxon>
        <taxon>Ficus</taxon>
    </lineage>
</organism>
<dbReference type="Proteomes" id="UP001187192">
    <property type="component" value="Unassembled WGS sequence"/>
</dbReference>
<gene>
    <name evidence="1" type="ORF">TIFTF001_027791</name>
</gene>
<comment type="caution">
    <text evidence="1">The sequence shown here is derived from an EMBL/GenBank/DDBJ whole genome shotgun (WGS) entry which is preliminary data.</text>
</comment>
<proteinExistence type="predicted"/>
<sequence length="83" mass="9056">MMGVGGRRLRPVGCQYDQCQTTNDHLGHNMKAGAGAILAEGVRALREVAVRVPGSDKVIASSAKWVFPKQRRSEPRRLSGGRR</sequence>
<evidence type="ECO:0000313" key="2">
    <source>
        <dbReference type="Proteomes" id="UP001187192"/>
    </source>
</evidence>
<dbReference type="AlphaFoldDB" id="A0AA88DNN1"/>